<evidence type="ECO:0000313" key="3">
    <source>
        <dbReference type="Proteomes" id="UP001567538"/>
    </source>
</evidence>
<keyword evidence="3" id="KW-1185">Reference proteome</keyword>
<protein>
    <submittedName>
        <fullName evidence="2">Uncharacterized protein</fullName>
    </submittedName>
</protein>
<name>A0ABD1GHF9_SALDI</name>
<gene>
    <name evidence="2" type="ORF">AAHA92_20512</name>
</gene>
<dbReference type="AlphaFoldDB" id="A0ABD1GHF9"/>
<proteinExistence type="predicted"/>
<reference evidence="2 3" key="1">
    <citation type="submission" date="2024-06" db="EMBL/GenBank/DDBJ databases">
        <title>A chromosome level genome sequence of Diviner's sage (Salvia divinorum).</title>
        <authorList>
            <person name="Ford S.A."/>
            <person name="Ro D.-K."/>
            <person name="Ness R.W."/>
            <person name="Phillips M.A."/>
        </authorList>
    </citation>
    <scope>NUCLEOTIDE SEQUENCE [LARGE SCALE GENOMIC DNA]</scope>
    <source>
        <strain evidence="2">SAF-2024a</strain>
        <tissue evidence="2">Leaf</tissue>
    </source>
</reference>
<organism evidence="2 3">
    <name type="scientific">Salvia divinorum</name>
    <name type="common">Maria pastora</name>
    <name type="synonym">Diviner's sage</name>
    <dbReference type="NCBI Taxonomy" id="28513"/>
    <lineage>
        <taxon>Eukaryota</taxon>
        <taxon>Viridiplantae</taxon>
        <taxon>Streptophyta</taxon>
        <taxon>Embryophyta</taxon>
        <taxon>Tracheophyta</taxon>
        <taxon>Spermatophyta</taxon>
        <taxon>Magnoliopsida</taxon>
        <taxon>eudicotyledons</taxon>
        <taxon>Gunneridae</taxon>
        <taxon>Pentapetalae</taxon>
        <taxon>asterids</taxon>
        <taxon>lamiids</taxon>
        <taxon>Lamiales</taxon>
        <taxon>Lamiaceae</taxon>
        <taxon>Nepetoideae</taxon>
        <taxon>Mentheae</taxon>
        <taxon>Salviinae</taxon>
        <taxon>Salvia</taxon>
        <taxon>Salvia subgen. Calosphace</taxon>
    </lineage>
</organism>
<evidence type="ECO:0000313" key="2">
    <source>
        <dbReference type="EMBL" id="KAL1543550.1"/>
    </source>
</evidence>
<comment type="caution">
    <text evidence="2">The sequence shown here is derived from an EMBL/GenBank/DDBJ whole genome shotgun (WGS) entry which is preliminary data.</text>
</comment>
<evidence type="ECO:0000256" key="1">
    <source>
        <dbReference type="SAM" id="MobiDB-lite"/>
    </source>
</evidence>
<dbReference type="EMBL" id="JBEAFC010000008">
    <property type="protein sequence ID" value="KAL1543550.1"/>
    <property type="molecule type" value="Genomic_DNA"/>
</dbReference>
<dbReference type="Proteomes" id="UP001567538">
    <property type="component" value="Unassembled WGS sequence"/>
</dbReference>
<sequence>MASEITEDRGQDPPPIEQKEAEKIRIRQIIDYQKSIYFSSSSSASSSSSYSTSSSKGSRRLLDLMREGSAPLKRLFDMEHTSLEKYFKDYSGSPLIRPILLWGDDDDDEAHDDPWTGFGSRFGDDEWNHSWHGSFSNGDVHHGKKMKKLGRRKLYRAKSYKRLPRIGLWRCGRFRFKLRLMVKLRVLIRRKVFDNTNVIYEL</sequence>
<accession>A0ABD1GHF9</accession>
<feature type="region of interest" description="Disordered" evidence="1">
    <location>
        <begin position="1"/>
        <end position="22"/>
    </location>
</feature>